<feature type="region of interest" description="Disordered" evidence="2">
    <location>
        <begin position="2628"/>
        <end position="2698"/>
    </location>
</feature>
<protein>
    <recommendedName>
        <fullName evidence="3">C2H2-type domain-containing protein</fullName>
    </recommendedName>
</protein>
<keyword evidence="1" id="KW-0863">Zinc-finger</keyword>
<keyword evidence="1" id="KW-0862">Zinc</keyword>
<dbReference type="Proteomes" id="UP001054837">
    <property type="component" value="Unassembled WGS sequence"/>
</dbReference>
<name>A0AAV4QN20_9ARAC</name>
<dbReference type="PROSITE" id="PS00028">
    <property type="entry name" value="ZINC_FINGER_C2H2_1"/>
    <property type="match status" value="3"/>
</dbReference>
<dbReference type="SMART" id="SM00355">
    <property type="entry name" value="ZnF_C2H2"/>
    <property type="match status" value="5"/>
</dbReference>
<evidence type="ECO:0000256" key="1">
    <source>
        <dbReference type="PROSITE-ProRule" id="PRU00042"/>
    </source>
</evidence>
<dbReference type="InterPro" id="IPR036236">
    <property type="entry name" value="Znf_C2H2_sf"/>
</dbReference>
<keyword evidence="1" id="KW-0479">Metal-binding</keyword>
<evidence type="ECO:0000256" key="2">
    <source>
        <dbReference type="SAM" id="MobiDB-lite"/>
    </source>
</evidence>
<dbReference type="Gene3D" id="3.30.160.60">
    <property type="entry name" value="Classic Zinc Finger"/>
    <property type="match status" value="2"/>
</dbReference>
<feature type="compositionally biased region" description="Polar residues" evidence="2">
    <location>
        <begin position="2680"/>
        <end position="2694"/>
    </location>
</feature>
<feature type="compositionally biased region" description="Low complexity" evidence="2">
    <location>
        <begin position="2647"/>
        <end position="2660"/>
    </location>
</feature>
<sequence length="2987" mass="339747">MLRGFPYDFLSQERYYWTSQLKGGLHTSPRSQENTDSILSEERTLTESWIMSMKSPKNLAREYVVLLRNTLLLMFSPKWLYCKKSDLIYAFKEYHRRISQNDKVAKVYEILLTIVENPWRNKFFCWEELYDGRLSVIKDKQVQEYFELEPEDIVLARVHTLYNENRKQDAMSLARASFLYHSRIRKSFKNASSDKGGIGGHSTIDWYILTAEDLNINDLIDEVEKLKCCERTEILYRLWRKGSKNIDLRGTLIKIFIMIELTQSTQYCCTKHFFRFFCLMHKETQSHLSKIVEDAHVLISQNAPTSAHFYLFVDVFHKHYGMKCIELIIEFYVRGLTIDINHLENKRHSGAILDVNSLEIHIANTFIKLSSLFFKLDLKVARECIFSAFSLRPTPKRLAALKYLAQKLRDSQNSDSNNFSTDIPSSKTIKSDGFTHPILIDGIKNVSDSILHDFVTVLENVRDIKFQYNVFDWKNINELDNYLKLHEVPPNESDVEISNDEIYDVDPNDIVLEDQRNWIKKEIKSVKNDLGNVNESSLIVNKVNIEEQNSDEISGEKTMKKPNVDMNILSNSELNTKSFNENLENVIRKSLTGNSIKSQSTVSSLPEESLNQYVNTKLLPSNEQRVNNEFLYSSPTEGVNRNVLSSILDEKHADMNQKNIENPNFFTHSSSKNNPESLTASLSDQTKQSALVIQENQITGISELDVQKQSMPETASKLSNTLFQPVHEMHPKSTRDLTQDMRNQTNVVNSSVIAEKKNSCSFQSQNSHLAFSQPLSESFLKDKPVSLPSTNVKAQGVITITPSEARKIIHDKNSVIQHTKHTSQIKERPQIRSHSPNQPLYHCKLPKHNGVNSNLIIPEKPNYSDTVMTFQSNDNCKEGTLTIPNINISSSVIISNQSNRTLPSNTEASFHTQSTNSIASSAMKNIYHRPALQSTLKTKSHEDLSRQRKIDHEKQINSPVMKSQLSFHGFSENKCQATVTSSGLNYSNNQQHENNLLDSTKYQWLPTNQPCSPINNQSSQFHPSHDAHISESWCVNPYSKTVDMPSDKISTYSHSHSYDSISNDTNSTSSQSILKTKLTSSYNSQRNYSHSNVSISLQMKNTNDIKSSYQQFVNVSSPSSIVSVNSTVNPPRTEYNSSLPHGSIFSNDRETAYSMANVRSHNDQISSNHNSSQMCHSTFEVDPHENCSSTIKIKQLNNEVESSVRGNQFLQSRSFQGINDTGDPQVMSKTSYPNSLMKTHIDQFHPNEVLNGKRYVYQEKVSPKQTSTLQNTEIINSVGWDSKEWKQINTENSNQIFDQFLSLMDNSEQSFYKPTEDASISKNSQILNMYANEQSSNAPMSGSLSEMLREVDFSNNLSSNFGAMCDRGSLDYDIIEGKPSEVETFTNDRSGFDKSLNNLSLDSFSNNTNESKASFKISEYGNKKLEKKPSKILELQQKRNVANDLLVKQNHQNYAYSGPIFETDKCSKTVDYGDQNIQAIKKIDSSQGINSALQQNNFLICPVCKIKLSFDMDMQQHINMYHSCISQDLNVKSKYNSQEYIGENSKIKDKSENERFENISLNNSTKSFNNNIHPSQVFEFDPNLYENISKEAYKPLPKGRSKFTSNPTIQIKTENDKCHSVTSFDIPHNENKLPSKKKSPTVPCQYCGKILTENYMKQHILKKHSEHLQVPFNSDLDQTVISSSNSEQNKNFPHLLSKMLQEDVDTSTCLSPSDALHTNIGVYDKPFHYNSSPKAIHQEEKFQFYSSDNIDKSSELKLINKQSSSSLHVMQNADKKLNNFHCETNLMPTYKCHVCDKKYTSKANMIKHMNTSHQLEDFEYNIQQNELHPRSLSRQVSTICTMTNSSQVNSAVQKMPISVPKACTNETIFPIDSVKFCREERINKNCVFSCSDTDDLINSHNRDLSGSQMFQSKVDQPYLNSSIKCVDEQSNPGYLQNTVIVEKNKKIIPKKFKCQVCERGFSYEKNLLKHLRNQHSIDSTSNELSSESSLQNFVQLSDDAYDEHSPSFLNVNSSTFRSHHSKSSLFTDENNDSAEKSLSNNQLLNSDKSEYSAFSKKLCDQSNIFEQADQYELLRNNSSKSFLHNKYGNDIISDNKEKIKNILPSKLAKKQENESFVTWCDTSLIKSPTNSSKEVEKKNMYFDLPIGNSSENSFLDNEDNYSVTKKNYDVLDTAIKYDQSNLVQSTRINANLESDIVANDLHMKPKINRPEIHSYQFNSVKEKTNFDLQRQFIAAKHNKGKIKKDAIEQYSCNTAHALPFSSVNETDYLNATSNSMKIGEIDKKQLTPDWESQSQRITTVIKSSETMHEPNNNEISGFAYVPLEKYSPGTGSCSVDNYPSVSSSKVSSINNQVSSNENLLNDKNDLPYEKEYSFTSSPDILRNLSVNEASSLDSLIKDYQCGDDFDVSLDNFYESSNEKTETFINAAPNEKDVDFGNAIKNSTPISETFFSSHSPVSSFVESFNLTRDSFIENESLLQYELENAVPQVQPIFGQDVKLVVDDIVSSVSDNDNTLSNSDCHLKKDIASIYNPIMVKVKAFSDNPLIMASDSDESNCRTGYSNTDNLTVINKISVNQGGNSDIKILKAKRKVCRLCYEEFQSMKTLSRHLKSIHKVPLLRKPISNLQSKSNIETDELSPPPLSLHSNYDSDSVSTSLGSSPDFSNLNKELNTSQELEESVDSIKSINSPQSSTVSDNNKNNINCTNKNLIKECISPDVSPTSKRSTLPKYIIRLYRSRSRNRTTIYTIDESRNNVSTKQDVQGNSTSNDKGCERNSDVAIVKQQINKPSVKYKRKPIGQCRRKSDRYSRRTNVHSKSFTASSARKLRTAARLSKRTRKNLKFKRKKSRLSRKIRSYNFPEDVQQFLLSHVQPTVLLTNIKSSITNKSTSVKNSTCSDATYREIMARKPVVRLERLNLTPNFEIDKSKITVNNLSDNSKLPNIVHLNDYKNVANQTPSQNPSSISTKALEDIVKSSVIKDCSVRIEKLAL</sequence>
<feature type="region of interest" description="Disordered" evidence="2">
    <location>
        <begin position="2022"/>
        <end position="2042"/>
    </location>
</feature>
<feature type="domain" description="C2H2-type" evidence="3">
    <location>
        <begin position="1952"/>
        <end position="1980"/>
    </location>
</feature>
<accession>A0AAV4QN20</accession>
<dbReference type="EMBL" id="BPLQ01004737">
    <property type="protein sequence ID" value="GIY10336.1"/>
    <property type="molecule type" value="Genomic_DNA"/>
</dbReference>
<dbReference type="Pfam" id="PF00096">
    <property type="entry name" value="zf-C2H2"/>
    <property type="match status" value="2"/>
</dbReference>
<dbReference type="SUPFAM" id="SSF57667">
    <property type="entry name" value="beta-beta-alpha zinc fingers"/>
    <property type="match status" value="1"/>
</dbReference>
<organism evidence="4 5">
    <name type="scientific">Caerostris darwini</name>
    <dbReference type="NCBI Taxonomy" id="1538125"/>
    <lineage>
        <taxon>Eukaryota</taxon>
        <taxon>Metazoa</taxon>
        <taxon>Ecdysozoa</taxon>
        <taxon>Arthropoda</taxon>
        <taxon>Chelicerata</taxon>
        <taxon>Arachnida</taxon>
        <taxon>Araneae</taxon>
        <taxon>Araneomorphae</taxon>
        <taxon>Entelegynae</taxon>
        <taxon>Araneoidea</taxon>
        <taxon>Araneidae</taxon>
        <taxon>Caerostris</taxon>
    </lineage>
</organism>
<feature type="compositionally biased region" description="Polar residues" evidence="2">
    <location>
        <begin position="2661"/>
        <end position="2672"/>
    </location>
</feature>
<reference evidence="4 5" key="1">
    <citation type="submission" date="2021-06" db="EMBL/GenBank/DDBJ databases">
        <title>Caerostris darwini draft genome.</title>
        <authorList>
            <person name="Kono N."/>
            <person name="Arakawa K."/>
        </authorList>
    </citation>
    <scope>NUCLEOTIDE SEQUENCE [LARGE SCALE GENOMIC DNA]</scope>
</reference>
<comment type="caution">
    <text evidence="4">The sequence shown here is derived from an EMBL/GenBank/DDBJ whole genome shotgun (WGS) entry which is preliminary data.</text>
</comment>
<feature type="domain" description="C2H2-type" evidence="3">
    <location>
        <begin position="1790"/>
        <end position="1818"/>
    </location>
</feature>
<dbReference type="PROSITE" id="PS50157">
    <property type="entry name" value="ZINC_FINGER_C2H2_2"/>
    <property type="match status" value="2"/>
</dbReference>
<evidence type="ECO:0000313" key="5">
    <source>
        <dbReference type="Proteomes" id="UP001054837"/>
    </source>
</evidence>
<gene>
    <name evidence="4" type="primary">AVEN_14427_1</name>
    <name evidence="4" type="ORF">CDAR_44331</name>
</gene>
<dbReference type="GO" id="GO:0008270">
    <property type="term" value="F:zinc ion binding"/>
    <property type="evidence" value="ECO:0007669"/>
    <property type="project" value="UniProtKB-KW"/>
</dbReference>
<dbReference type="Pfam" id="PF25580">
    <property type="entry name" value="TPR_Rlf"/>
    <property type="match status" value="1"/>
</dbReference>
<proteinExistence type="predicted"/>
<keyword evidence="5" id="KW-1185">Reference proteome</keyword>
<evidence type="ECO:0000313" key="4">
    <source>
        <dbReference type="EMBL" id="GIY10336.1"/>
    </source>
</evidence>
<evidence type="ECO:0000259" key="3">
    <source>
        <dbReference type="PROSITE" id="PS50157"/>
    </source>
</evidence>
<dbReference type="InterPro" id="IPR057986">
    <property type="entry name" value="TPR_Rlf/292/654"/>
</dbReference>
<dbReference type="InterPro" id="IPR013087">
    <property type="entry name" value="Znf_C2H2_type"/>
</dbReference>